<dbReference type="EMBL" id="JAJJMB010010581">
    <property type="protein sequence ID" value="KAI3907572.1"/>
    <property type="molecule type" value="Genomic_DNA"/>
</dbReference>
<gene>
    <name evidence="1" type="ORF">MKW98_016216</name>
</gene>
<reference evidence="1" key="1">
    <citation type="submission" date="2022-04" db="EMBL/GenBank/DDBJ databases">
        <title>A functionally conserved STORR gene fusion in Papaver species that diverged 16.8 million years ago.</title>
        <authorList>
            <person name="Catania T."/>
        </authorList>
    </citation>
    <scope>NUCLEOTIDE SEQUENCE</scope>
    <source>
        <strain evidence="1">S-188037</strain>
    </source>
</reference>
<evidence type="ECO:0000313" key="2">
    <source>
        <dbReference type="Proteomes" id="UP001202328"/>
    </source>
</evidence>
<name>A0AAD4SIF6_9MAGN</name>
<evidence type="ECO:0000313" key="1">
    <source>
        <dbReference type="EMBL" id="KAI3907572.1"/>
    </source>
</evidence>
<proteinExistence type="predicted"/>
<accession>A0AAD4SIF6</accession>
<organism evidence="1 2">
    <name type="scientific">Papaver atlanticum</name>
    <dbReference type="NCBI Taxonomy" id="357466"/>
    <lineage>
        <taxon>Eukaryota</taxon>
        <taxon>Viridiplantae</taxon>
        <taxon>Streptophyta</taxon>
        <taxon>Embryophyta</taxon>
        <taxon>Tracheophyta</taxon>
        <taxon>Spermatophyta</taxon>
        <taxon>Magnoliopsida</taxon>
        <taxon>Ranunculales</taxon>
        <taxon>Papaveraceae</taxon>
        <taxon>Papaveroideae</taxon>
        <taxon>Papaver</taxon>
    </lineage>
</organism>
<dbReference type="Proteomes" id="UP001202328">
    <property type="component" value="Unassembled WGS sequence"/>
</dbReference>
<keyword evidence="2" id="KW-1185">Reference proteome</keyword>
<comment type="caution">
    <text evidence="1">The sequence shown here is derived from an EMBL/GenBank/DDBJ whole genome shotgun (WGS) entry which is preliminary data.</text>
</comment>
<dbReference type="AlphaFoldDB" id="A0AAD4SIF6"/>
<sequence length="284" mass="31688">MAISVLLKDFTRRGQPSISFYSSSYGYVFRNVNSPWTSSLLSNTFTSLGSRAYCSKPYHSDPAAQISCFFPLLDCFNQTKKLPESTLTKVVFKYVCPNDKSQDGSRPLIRKVLEIPTGDTFFGIRYGDKGSYYNLNDFCYSYLIIMDIAADALNLDCMIHHISKTEASFPSGNDSGINIYLDKLFEIRIWEKITSSDKHVLEIIVSELKSNGFDFTKDPVALQKIEGAVERAMMRMTNGIKLNLPVPAGEPDISTTISWGKCAGLPILETITLPPNALTAPRLQ</sequence>
<protein>
    <submittedName>
        <fullName evidence="1">Uncharacterized protein</fullName>
    </submittedName>
</protein>